<dbReference type="SUPFAM" id="SSF47413">
    <property type="entry name" value="lambda repressor-like DNA-binding domains"/>
    <property type="match status" value="1"/>
</dbReference>
<evidence type="ECO:0000259" key="4">
    <source>
        <dbReference type="PROSITE" id="PS50932"/>
    </source>
</evidence>
<proteinExistence type="predicted"/>
<dbReference type="EMBL" id="JACOON010000002">
    <property type="protein sequence ID" value="MBC5647582.1"/>
    <property type="molecule type" value="Genomic_DNA"/>
</dbReference>
<dbReference type="GO" id="GO:0003677">
    <property type="term" value="F:DNA binding"/>
    <property type="evidence" value="ECO:0007669"/>
    <property type="project" value="UniProtKB-KW"/>
</dbReference>
<dbReference type="SUPFAM" id="SSF53822">
    <property type="entry name" value="Periplasmic binding protein-like I"/>
    <property type="match status" value="1"/>
</dbReference>
<dbReference type="CDD" id="cd06267">
    <property type="entry name" value="PBP1_LacI_sugar_binding-like"/>
    <property type="match status" value="1"/>
</dbReference>
<evidence type="ECO:0000313" key="5">
    <source>
        <dbReference type="EMBL" id="MBC5647582.1"/>
    </source>
</evidence>
<evidence type="ECO:0000256" key="1">
    <source>
        <dbReference type="ARBA" id="ARBA00023015"/>
    </source>
</evidence>
<dbReference type="InterPro" id="IPR010982">
    <property type="entry name" value="Lambda_DNA-bd_dom_sf"/>
</dbReference>
<keyword evidence="1" id="KW-0805">Transcription regulation</keyword>
<dbReference type="Gene3D" id="3.40.50.2300">
    <property type="match status" value="2"/>
</dbReference>
<keyword evidence="2 5" id="KW-0238">DNA-binding</keyword>
<reference evidence="5 6" key="1">
    <citation type="submission" date="2020-08" db="EMBL/GenBank/DDBJ databases">
        <title>Genome public.</title>
        <authorList>
            <person name="Liu C."/>
            <person name="Sun Q."/>
        </authorList>
    </citation>
    <scope>NUCLEOTIDE SEQUENCE [LARGE SCALE GENOMIC DNA]</scope>
    <source>
        <strain evidence="5 6">NSJ-35</strain>
    </source>
</reference>
<dbReference type="InterPro" id="IPR028082">
    <property type="entry name" value="Peripla_BP_I"/>
</dbReference>
<evidence type="ECO:0000256" key="3">
    <source>
        <dbReference type="ARBA" id="ARBA00023163"/>
    </source>
</evidence>
<dbReference type="PROSITE" id="PS50932">
    <property type="entry name" value="HTH_LACI_2"/>
    <property type="match status" value="1"/>
</dbReference>
<sequence length="345" mass="38740">MAEKRTKVKKPTMVDVAAKAGVTIGTVSHVINKTAPISDETTERVLAAIKELGYKPNSIARALRTKKSYVIGFLLPDVTNDFYSPVLSSFIDSAYQDGYTVLVVSYQYSSKREEIEMERLADKNVDGILLFNGCDDLALLQRMRAEGMPIVIADRRVDELDLPTVEFDNVATVSKVIGMMCKKGYKRIGFLSESTRLRNLNDRYEGYKKGLMENGLSVNPELVYISEDMEMNNLEKGYSYIKRILENTDKENLPDSIFATTDLLAIGAVRAFKEAGFRIPEEIGVVGFDNISFTDFIEPKLTTVEQDKTLMGRIAWDIMKSTLAGENKKTQHVILPQKIIVRESC</sequence>
<gene>
    <name evidence="5" type="ORF">H8S18_04475</name>
</gene>
<dbReference type="Gene3D" id="1.10.260.40">
    <property type="entry name" value="lambda repressor-like DNA-binding domains"/>
    <property type="match status" value="1"/>
</dbReference>
<evidence type="ECO:0000313" key="6">
    <source>
        <dbReference type="Proteomes" id="UP000606889"/>
    </source>
</evidence>
<name>A0ABR7ECS7_9FIRM</name>
<evidence type="ECO:0000256" key="2">
    <source>
        <dbReference type="ARBA" id="ARBA00023125"/>
    </source>
</evidence>
<protein>
    <submittedName>
        <fullName evidence="5">LacI family DNA-binding transcriptional regulator</fullName>
    </submittedName>
</protein>
<dbReference type="Pfam" id="PF13377">
    <property type="entry name" value="Peripla_BP_3"/>
    <property type="match status" value="1"/>
</dbReference>
<dbReference type="InterPro" id="IPR000843">
    <property type="entry name" value="HTH_LacI"/>
</dbReference>
<dbReference type="Proteomes" id="UP000606889">
    <property type="component" value="Unassembled WGS sequence"/>
</dbReference>
<keyword evidence="3" id="KW-0804">Transcription</keyword>
<feature type="domain" description="HTH lacI-type" evidence="4">
    <location>
        <begin position="11"/>
        <end position="65"/>
    </location>
</feature>
<dbReference type="CDD" id="cd01392">
    <property type="entry name" value="HTH_LacI"/>
    <property type="match status" value="1"/>
</dbReference>
<dbReference type="PANTHER" id="PTHR30146">
    <property type="entry name" value="LACI-RELATED TRANSCRIPTIONAL REPRESSOR"/>
    <property type="match status" value="1"/>
</dbReference>
<dbReference type="RefSeq" id="WP_186857104.1">
    <property type="nucleotide sequence ID" value="NZ_JACOON010000002.1"/>
</dbReference>
<dbReference type="InterPro" id="IPR046335">
    <property type="entry name" value="LacI/GalR-like_sensor"/>
</dbReference>
<comment type="caution">
    <text evidence="5">The sequence shown here is derived from an EMBL/GenBank/DDBJ whole genome shotgun (WGS) entry which is preliminary data.</text>
</comment>
<keyword evidence="6" id="KW-1185">Reference proteome</keyword>
<dbReference type="PROSITE" id="PS00356">
    <property type="entry name" value="HTH_LACI_1"/>
    <property type="match status" value="1"/>
</dbReference>
<dbReference type="PANTHER" id="PTHR30146:SF109">
    <property type="entry name" value="HTH-TYPE TRANSCRIPTIONAL REGULATOR GALS"/>
    <property type="match status" value="1"/>
</dbReference>
<accession>A0ABR7ECS7</accession>
<dbReference type="Pfam" id="PF00356">
    <property type="entry name" value="LacI"/>
    <property type="match status" value="1"/>
</dbReference>
<organism evidence="5 6">
    <name type="scientific">Christensenella tenuis</name>
    <dbReference type="NCBI Taxonomy" id="2763033"/>
    <lineage>
        <taxon>Bacteria</taxon>
        <taxon>Bacillati</taxon>
        <taxon>Bacillota</taxon>
        <taxon>Clostridia</taxon>
        <taxon>Christensenellales</taxon>
        <taxon>Christensenellaceae</taxon>
        <taxon>Christensenella</taxon>
    </lineage>
</organism>
<dbReference type="SMART" id="SM00354">
    <property type="entry name" value="HTH_LACI"/>
    <property type="match status" value="1"/>
</dbReference>